<evidence type="ECO:0000256" key="1">
    <source>
        <dbReference type="SAM" id="Phobius"/>
    </source>
</evidence>
<keyword evidence="1" id="KW-0472">Membrane</keyword>
<keyword evidence="1" id="KW-1133">Transmembrane helix</keyword>
<reference evidence="2" key="1">
    <citation type="submission" date="2023-10" db="EMBL/GenBank/DDBJ databases">
        <title>Chromosome-level genome of the transformable northern wattle, Acacia crassicarpa.</title>
        <authorList>
            <person name="Massaro I."/>
            <person name="Sinha N.R."/>
            <person name="Poethig S."/>
            <person name="Leichty A.R."/>
        </authorList>
    </citation>
    <scope>NUCLEOTIDE SEQUENCE</scope>
    <source>
        <strain evidence="2">Acra3RX</strain>
        <tissue evidence="2">Leaf</tissue>
    </source>
</reference>
<comment type="caution">
    <text evidence="2">The sequence shown here is derived from an EMBL/GenBank/DDBJ whole genome shotgun (WGS) entry which is preliminary data.</text>
</comment>
<evidence type="ECO:0000313" key="3">
    <source>
        <dbReference type="Proteomes" id="UP001293593"/>
    </source>
</evidence>
<keyword evidence="3" id="KW-1185">Reference proteome</keyword>
<proteinExistence type="predicted"/>
<gene>
    <name evidence="2" type="ORF">QN277_012302</name>
</gene>
<feature type="transmembrane region" description="Helical" evidence="1">
    <location>
        <begin position="69"/>
        <end position="90"/>
    </location>
</feature>
<sequence>MHETTFFFMPSLHSHLSPFFLSLTPSYPILKSPMLASFVAPPNPPHFSIASRSSSKKCSLSLKPSGFKIGLLIFLILSSLRIFGFAHMAISLKAISLSNKSISCLHFNHCSIKSGHQKQSD</sequence>
<dbReference type="EMBL" id="JAWXYG010000002">
    <property type="protein sequence ID" value="KAK4280718.1"/>
    <property type="molecule type" value="Genomic_DNA"/>
</dbReference>
<evidence type="ECO:0000313" key="2">
    <source>
        <dbReference type="EMBL" id="KAK4280718.1"/>
    </source>
</evidence>
<dbReference type="Proteomes" id="UP001293593">
    <property type="component" value="Unassembled WGS sequence"/>
</dbReference>
<name>A0AAE1N0A9_9FABA</name>
<organism evidence="2 3">
    <name type="scientific">Acacia crassicarpa</name>
    <name type="common">northern wattle</name>
    <dbReference type="NCBI Taxonomy" id="499986"/>
    <lineage>
        <taxon>Eukaryota</taxon>
        <taxon>Viridiplantae</taxon>
        <taxon>Streptophyta</taxon>
        <taxon>Embryophyta</taxon>
        <taxon>Tracheophyta</taxon>
        <taxon>Spermatophyta</taxon>
        <taxon>Magnoliopsida</taxon>
        <taxon>eudicotyledons</taxon>
        <taxon>Gunneridae</taxon>
        <taxon>Pentapetalae</taxon>
        <taxon>rosids</taxon>
        <taxon>fabids</taxon>
        <taxon>Fabales</taxon>
        <taxon>Fabaceae</taxon>
        <taxon>Caesalpinioideae</taxon>
        <taxon>mimosoid clade</taxon>
        <taxon>Acacieae</taxon>
        <taxon>Acacia</taxon>
    </lineage>
</organism>
<accession>A0AAE1N0A9</accession>
<keyword evidence="1" id="KW-0812">Transmembrane</keyword>
<dbReference type="AlphaFoldDB" id="A0AAE1N0A9"/>
<protein>
    <submittedName>
        <fullName evidence="2">Uncharacterized protein</fullName>
    </submittedName>
</protein>